<evidence type="ECO:0000313" key="4">
    <source>
        <dbReference type="Proteomes" id="UP000694251"/>
    </source>
</evidence>
<keyword evidence="4" id="KW-1185">Reference proteome</keyword>
<feature type="domain" description="Transposase MuDR plant" evidence="2">
    <location>
        <begin position="170"/>
        <end position="233"/>
    </location>
</feature>
<protein>
    <submittedName>
        <fullName evidence="3">Transposase MuDR plant</fullName>
    </submittedName>
</protein>
<feature type="compositionally biased region" description="Basic residues" evidence="1">
    <location>
        <begin position="1"/>
        <end position="13"/>
    </location>
</feature>
<dbReference type="OrthoDB" id="1112893at2759"/>
<dbReference type="EMBL" id="JAEFBJ010000008">
    <property type="protein sequence ID" value="KAG7582633.1"/>
    <property type="molecule type" value="Genomic_DNA"/>
</dbReference>
<evidence type="ECO:0000256" key="1">
    <source>
        <dbReference type="SAM" id="MobiDB-lite"/>
    </source>
</evidence>
<dbReference type="Proteomes" id="UP000694251">
    <property type="component" value="Chromosome 8"/>
</dbReference>
<dbReference type="Pfam" id="PF03108">
    <property type="entry name" value="DBD_Tnp_Mut"/>
    <property type="match status" value="1"/>
</dbReference>
<feature type="compositionally biased region" description="Acidic residues" evidence="1">
    <location>
        <begin position="152"/>
        <end position="168"/>
    </location>
</feature>
<reference evidence="3 4" key="1">
    <citation type="submission" date="2020-12" db="EMBL/GenBank/DDBJ databases">
        <title>Concerted genomic and epigenomic changes stabilize Arabidopsis allopolyploids.</title>
        <authorList>
            <person name="Chen Z."/>
        </authorList>
    </citation>
    <scope>NUCLEOTIDE SEQUENCE [LARGE SCALE GENOMIC DNA]</scope>
    <source>
        <strain evidence="3">As9502</strain>
        <tissue evidence="3">Leaf</tissue>
    </source>
</reference>
<feature type="compositionally biased region" description="Acidic residues" evidence="1">
    <location>
        <begin position="128"/>
        <end position="140"/>
    </location>
</feature>
<organism evidence="3 4">
    <name type="scientific">Arabidopsis suecica</name>
    <name type="common">Swedish thale-cress</name>
    <name type="synonym">Cardaminopsis suecica</name>
    <dbReference type="NCBI Taxonomy" id="45249"/>
    <lineage>
        <taxon>Eukaryota</taxon>
        <taxon>Viridiplantae</taxon>
        <taxon>Streptophyta</taxon>
        <taxon>Embryophyta</taxon>
        <taxon>Tracheophyta</taxon>
        <taxon>Spermatophyta</taxon>
        <taxon>Magnoliopsida</taxon>
        <taxon>eudicotyledons</taxon>
        <taxon>Gunneridae</taxon>
        <taxon>Pentapetalae</taxon>
        <taxon>rosids</taxon>
        <taxon>malvids</taxon>
        <taxon>Brassicales</taxon>
        <taxon>Brassicaceae</taxon>
        <taxon>Camelineae</taxon>
        <taxon>Arabidopsis</taxon>
    </lineage>
</organism>
<proteinExistence type="predicted"/>
<dbReference type="InterPro" id="IPR004332">
    <property type="entry name" value="Transposase_MuDR"/>
</dbReference>
<feature type="compositionally biased region" description="Acidic residues" evidence="1">
    <location>
        <begin position="65"/>
        <end position="119"/>
    </location>
</feature>
<feature type="compositionally biased region" description="Basic and acidic residues" evidence="1">
    <location>
        <begin position="141"/>
        <end position="151"/>
    </location>
</feature>
<dbReference type="AlphaFoldDB" id="A0A8T2B947"/>
<evidence type="ECO:0000259" key="2">
    <source>
        <dbReference type="Pfam" id="PF03108"/>
    </source>
</evidence>
<gene>
    <name evidence="3" type="ORF">ISN44_As08g022070</name>
</gene>
<evidence type="ECO:0000313" key="3">
    <source>
        <dbReference type="EMBL" id="KAG7582633.1"/>
    </source>
</evidence>
<feature type="region of interest" description="Disordered" evidence="1">
    <location>
        <begin position="1"/>
        <end position="168"/>
    </location>
</feature>
<name>A0A8T2B947_ARASU</name>
<accession>A0A8T2B947</accession>
<sequence length="306" mass="35167">MAPRKKSKRRPKRKRDDESTAPKSTAPESIAPDVIAPESTPGDGKALMLYRAEPVPLDQRSSFSYEEDREDCGVASDDDFDDIWYEAAGEEDGNQEEEHEDGDPVGVEEERCDDFEAEFGDGAREEKDETDADSGDDIFDDEKIPDPRSASEDEEDGEREDIAEADDPEVMLSIGKTFSSPEDFKIAVLRYSLKTRYDIKLYRSQSMRIGAKCADTDVNCQWRCYCAYEKKQQKMRVNVFMNQHICVRSGYTHMLKRGTIAWLFKDRSIQEQSRREQSIQEQSIWEQSIHHLSYVWDNAYSSFSVP</sequence>
<comment type="caution">
    <text evidence="3">The sequence shown here is derived from an EMBL/GenBank/DDBJ whole genome shotgun (WGS) entry which is preliminary data.</text>
</comment>